<name>A0A2P2KZ63_RHIMU</name>
<dbReference type="AlphaFoldDB" id="A0A2P2KZ63"/>
<dbReference type="EMBL" id="GGEC01030540">
    <property type="protein sequence ID" value="MBX11024.1"/>
    <property type="molecule type" value="Transcribed_RNA"/>
</dbReference>
<organism evidence="1">
    <name type="scientific">Rhizophora mucronata</name>
    <name type="common">Asiatic mangrove</name>
    <dbReference type="NCBI Taxonomy" id="61149"/>
    <lineage>
        <taxon>Eukaryota</taxon>
        <taxon>Viridiplantae</taxon>
        <taxon>Streptophyta</taxon>
        <taxon>Embryophyta</taxon>
        <taxon>Tracheophyta</taxon>
        <taxon>Spermatophyta</taxon>
        <taxon>Magnoliopsida</taxon>
        <taxon>eudicotyledons</taxon>
        <taxon>Gunneridae</taxon>
        <taxon>Pentapetalae</taxon>
        <taxon>rosids</taxon>
        <taxon>fabids</taxon>
        <taxon>Malpighiales</taxon>
        <taxon>Rhizophoraceae</taxon>
        <taxon>Rhizophora</taxon>
    </lineage>
</organism>
<sequence>MIALSHPEYEFMALLFPSFTCSLHVSTECVST</sequence>
<reference evidence="1" key="1">
    <citation type="submission" date="2018-02" db="EMBL/GenBank/DDBJ databases">
        <title>Rhizophora mucronata_Transcriptome.</title>
        <authorList>
            <person name="Meera S.P."/>
            <person name="Sreeshan A."/>
            <person name="Augustine A."/>
        </authorList>
    </citation>
    <scope>NUCLEOTIDE SEQUENCE</scope>
    <source>
        <tissue evidence="1">Leaf</tissue>
    </source>
</reference>
<proteinExistence type="predicted"/>
<evidence type="ECO:0000313" key="1">
    <source>
        <dbReference type="EMBL" id="MBX11024.1"/>
    </source>
</evidence>
<protein>
    <submittedName>
        <fullName evidence="1">Uncharacterized protein</fullName>
    </submittedName>
</protein>
<accession>A0A2P2KZ63</accession>